<evidence type="ECO:0000313" key="2">
    <source>
        <dbReference type="EMBL" id="AZR06833.1"/>
    </source>
</evidence>
<dbReference type="InterPro" id="IPR007037">
    <property type="entry name" value="SIP_rossman_dom"/>
</dbReference>
<accession>A0A3Q9GFT6</accession>
<name>A0A3Q9GFT6_9ACTO</name>
<gene>
    <name evidence="2" type="ORF">EBQ10_05675</name>
</gene>
<dbReference type="InterPro" id="IPR017938">
    <property type="entry name" value="Riboflavin_synthase-like_b-brl"/>
</dbReference>
<dbReference type="Gene3D" id="3.40.50.80">
    <property type="entry name" value="Nucleotide-binding domain of ferredoxin-NADP reductase (FNR) module"/>
    <property type="match status" value="1"/>
</dbReference>
<proteinExistence type="predicted"/>
<dbReference type="AlphaFoldDB" id="A0A3Q9GFT6"/>
<feature type="domain" description="FAD-binding FR-type" evidence="1">
    <location>
        <begin position="38"/>
        <end position="173"/>
    </location>
</feature>
<evidence type="ECO:0000259" key="1">
    <source>
        <dbReference type="PROSITE" id="PS51384"/>
    </source>
</evidence>
<dbReference type="PANTHER" id="PTHR30157:SF0">
    <property type="entry name" value="NADPH-DEPENDENT FERRIC-CHELATE REDUCTASE"/>
    <property type="match status" value="1"/>
</dbReference>
<dbReference type="PROSITE" id="PS51384">
    <property type="entry name" value="FAD_FR"/>
    <property type="match status" value="1"/>
</dbReference>
<dbReference type="Pfam" id="PF08021">
    <property type="entry name" value="FAD_binding_9"/>
    <property type="match status" value="1"/>
</dbReference>
<dbReference type="InterPro" id="IPR039374">
    <property type="entry name" value="SIP_fam"/>
</dbReference>
<dbReference type="InterPro" id="IPR017927">
    <property type="entry name" value="FAD-bd_FR_type"/>
</dbReference>
<dbReference type="Gene3D" id="2.40.30.10">
    <property type="entry name" value="Translation factors"/>
    <property type="match status" value="1"/>
</dbReference>
<dbReference type="Pfam" id="PF04954">
    <property type="entry name" value="SIP"/>
    <property type="match status" value="1"/>
</dbReference>
<evidence type="ECO:0000313" key="3">
    <source>
        <dbReference type="Proteomes" id="UP000275951"/>
    </source>
</evidence>
<protein>
    <submittedName>
        <fullName evidence="2">Siderophore-interacting protein</fullName>
    </submittedName>
</protein>
<dbReference type="Proteomes" id="UP000275951">
    <property type="component" value="Chromosome"/>
</dbReference>
<dbReference type="CDD" id="cd06193">
    <property type="entry name" value="siderophore_interacting"/>
    <property type="match status" value="1"/>
</dbReference>
<dbReference type="EMBL" id="CP033905">
    <property type="protein sequence ID" value="AZR06833.1"/>
    <property type="molecule type" value="Genomic_DNA"/>
</dbReference>
<dbReference type="GO" id="GO:0016491">
    <property type="term" value="F:oxidoreductase activity"/>
    <property type="evidence" value="ECO:0007669"/>
    <property type="project" value="InterPro"/>
</dbReference>
<dbReference type="PANTHER" id="PTHR30157">
    <property type="entry name" value="FERRIC REDUCTASE, NADPH-DEPENDENT"/>
    <property type="match status" value="1"/>
</dbReference>
<dbReference type="InterPro" id="IPR039261">
    <property type="entry name" value="FNR_nucleotide-bd"/>
</dbReference>
<dbReference type="SUPFAM" id="SSF63380">
    <property type="entry name" value="Riboflavin synthase domain-like"/>
    <property type="match status" value="1"/>
</dbReference>
<dbReference type="InterPro" id="IPR013113">
    <property type="entry name" value="SIP_FAD-bd"/>
</dbReference>
<sequence length="289" mass="31765">MQAMLIAMSNKRFGHGLLKTYTKIASHAMALPPQRDEPIQFIAKVIRIEDVTPSFRRMTFFSADFKEYELMGPDEYFGLLMPPPGRDVVLPELALDPRSKLRAIPESDRPELRWYTIRQARPGQGEFVVDIVNTGHGGPGSSWVRRVALGDMVGFISGSALYGAAPDSGHHLLLADETGLPGAIAIAESARVNQLARVKLTVMVEVPSEEYILPDTPKDFSVVYRGDADPGSALIPALATSAHDNINFAWICAEGGTVGQAKKIVTKEWRLPRTSIVSSGFWRKGRPRP</sequence>
<organism evidence="2 3">
    <name type="scientific">Trueperella pyogenes</name>
    <dbReference type="NCBI Taxonomy" id="1661"/>
    <lineage>
        <taxon>Bacteria</taxon>
        <taxon>Bacillati</taxon>
        <taxon>Actinomycetota</taxon>
        <taxon>Actinomycetes</taxon>
        <taxon>Actinomycetales</taxon>
        <taxon>Actinomycetaceae</taxon>
        <taxon>Trueperella</taxon>
    </lineage>
</organism>
<reference evidence="2 3" key="1">
    <citation type="submission" date="2018-11" db="EMBL/GenBank/DDBJ databases">
        <title>Multidrug-resistant genes are associated with an 42-kb island TGI1 carrying a complex class 1 integron in a Trueperella pyogenes.</title>
        <authorList>
            <person name="Dong W."/>
        </authorList>
    </citation>
    <scope>NUCLEOTIDE SEQUENCE [LARGE SCALE GENOMIC DNA]</scope>
    <source>
        <strain evidence="2 3">TP4</strain>
    </source>
</reference>